<dbReference type="GO" id="GO:0016757">
    <property type="term" value="F:glycosyltransferase activity"/>
    <property type="evidence" value="ECO:0007669"/>
    <property type="project" value="UniProtKB-KW"/>
</dbReference>
<organism evidence="2 3">
    <name type="scientific">Propionibacterium cyclohexanicum</name>
    <dbReference type="NCBI Taxonomy" id="64702"/>
    <lineage>
        <taxon>Bacteria</taxon>
        <taxon>Bacillati</taxon>
        <taxon>Actinomycetota</taxon>
        <taxon>Actinomycetes</taxon>
        <taxon>Propionibacteriales</taxon>
        <taxon>Propionibacteriaceae</taxon>
        <taxon>Propionibacterium</taxon>
    </lineage>
</organism>
<keyword evidence="1" id="KW-0472">Membrane</keyword>
<keyword evidence="3" id="KW-1185">Reference proteome</keyword>
<evidence type="ECO:0000256" key="1">
    <source>
        <dbReference type="SAM" id="Phobius"/>
    </source>
</evidence>
<keyword evidence="1" id="KW-1133">Transmembrane helix</keyword>
<evidence type="ECO:0000313" key="3">
    <source>
        <dbReference type="Proteomes" id="UP000198815"/>
    </source>
</evidence>
<feature type="transmembrane region" description="Helical" evidence="1">
    <location>
        <begin position="225"/>
        <end position="243"/>
    </location>
</feature>
<feature type="transmembrane region" description="Helical" evidence="1">
    <location>
        <begin position="325"/>
        <end position="345"/>
    </location>
</feature>
<feature type="transmembrane region" description="Helical" evidence="1">
    <location>
        <begin position="172"/>
        <end position="196"/>
    </location>
</feature>
<dbReference type="Proteomes" id="UP000198815">
    <property type="component" value="Unassembled WGS sequence"/>
</dbReference>
<feature type="transmembrane region" description="Helical" evidence="1">
    <location>
        <begin position="255"/>
        <end position="283"/>
    </location>
</feature>
<feature type="transmembrane region" description="Helical" evidence="1">
    <location>
        <begin position="50"/>
        <end position="69"/>
    </location>
</feature>
<accession>A0A1H9QSZ4</accession>
<proteinExistence type="predicted"/>
<keyword evidence="2" id="KW-0328">Glycosyltransferase</keyword>
<gene>
    <name evidence="2" type="ORF">SAMN05443377_104106</name>
</gene>
<name>A0A1H9QSZ4_9ACTN</name>
<dbReference type="AlphaFoldDB" id="A0A1H9QSZ4"/>
<keyword evidence="2" id="KW-0808">Transferase</keyword>
<evidence type="ECO:0000313" key="2">
    <source>
        <dbReference type="EMBL" id="SER63596.1"/>
    </source>
</evidence>
<reference evidence="2 3" key="1">
    <citation type="submission" date="2016-10" db="EMBL/GenBank/DDBJ databases">
        <authorList>
            <person name="de Groot N.N."/>
        </authorList>
    </citation>
    <scope>NUCLEOTIDE SEQUENCE [LARGE SCALE GENOMIC DNA]</scope>
    <source>
        <strain evidence="2 3">DSM 16859</strain>
    </source>
</reference>
<dbReference type="EMBL" id="FOGZ01000004">
    <property type="protein sequence ID" value="SER63596.1"/>
    <property type="molecule type" value="Genomic_DNA"/>
</dbReference>
<feature type="transmembrane region" description="Helical" evidence="1">
    <location>
        <begin position="128"/>
        <end position="151"/>
    </location>
</feature>
<protein>
    <submittedName>
        <fullName evidence="2">Alpha-1,2-mannosyltransferase</fullName>
    </submittedName>
</protein>
<sequence length="350" mass="36410">MPYARAMWFSGHQIVSFQQIYLSPDPSSAMLFPLSSVGAGAATVMSLGSWFGWQLLFLALSAGALTWLVHRCAGLSGWKLTLVSALVMAGTAPARVAVGQGTLDLLMVCLLVAGLWPRRPATGRGAVAVGLAAAVWIGPLVAIVALIAGGLPRGWRRLVRLVRAPQQRFQAAYRGLVALGVALFITLCALFALPWATNDYWWLIRRGAAGVGTGLDPSLGARAGLAGWILGGLLAMGGLLSAAAQVRAGRIRAALVYVCLAMAIGLPAQFAGQGAVALVVALVLVRTKLAWPQRAAVAAWAGWTCLVPVDLVAQMSARGVLGEAALWVGPVMGCCALCVIVGSTLRERLA</sequence>
<keyword evidence="1" id="KW-0812">Transmembrane</keyword>